<evidence type="ECO:0000313" key="1">
    <source>
        <dbReference type="EMBL" id="RYC70306.1"/>
    </source>
</evidence>
<dbReference type="EMBL" id="SBLB01000002">
    <property type="protein sequence ID" value="RYC70306.1"/>
    <property type="molecule type" value="Genomic_DNA"/>
</dbReference>
<dbReference type="AlphaFoldDB" id="A0A4Q2UM27"/>
<sequence length="114" mass="12475">MKTIALFVMLSLSGGVTRSQTASVVTLSFKNNGVLPREFRFLERHPANKYPNVFTAYLLPGQLHTVRLRVGTTLSLVTQAEINATMQGQVVPGKPLLVVQPDDAGKTVKLIQNQ</sequence>
<evidence type="ECO:0000313" key="2">
    <source>
        <dbReference type="Proteomes" id="UP000290407"/>
    </source>
</evidence>
<protein>
    <submittedName>
        <fullName evidence="1">Uncharacterized protein</fullName>
    </submittedName>
</protein>
<name>A0A4Q2UM27_9BACT</name>
<keyword evidence="2" id="KW-1185">Reference proteome</keyword>
<reference evidence="1 2" key="1">
    <citation type="submission" date="2019-01" db="EMBL/GenBank/DDBJ databases">
        <title>Spirosoma flava sp. nov., a propanil-degrading bacterium isolated from herbicide-contaminated soil.</title>
        <authorList>
            <person name="Zhang L."/>
            <person name="Jiang J.-D."/>
        </authorList>
    </citation>
    <scope>NUCLEOTIDE SEQUENCE [LARGE SCALE GENOMIC DNA]</scope>
    <source>
        <strain evidence="1 2">TY50</strain>
    </source>
</reference>
<gene>
    <name evidence="1" type="ORF">EQG79_10615</name>
</gene>
<comment type="caution">
    <text evidence="1">The sequence shown here is derived from an EMBL/GenBank/DDBJ whole genome shotgun (WGS) entry which is preliminary data.</text>
</comment>
<dbReference type="RefSeq" id="WP_129601461.1">
    <property type="nucleotide sequence ID" value="NZ_SBLB01000002.1"/>
</dbReference>
<organism evidence="1 2">
    <name type="scientific">Spirosoma sordidisoli</name>
    <dbReference type="NCBI Taxonomy" id="2502893"/>
    <lineage>
        <taxon>Bacteria</taxon>
        <taxon>Pseudomonadati</taxon>
        <taxon>Bacteroidota</taxon>
        <taxon>Cytophagia</taxon>
        <taxon>Cytophagales</taxon>
        <taxon>Cytophagaceae</taxon>
        <taxon>Spirosoma</taxon>
    </lineage>
</organism>
<dbReference type="Proteomes" id="UP000290407">
    <property type="component" value="Unassembled WGS sequence"/>
</dbReference>
<proteinExistence type="predicted"/>
<accession>A0A4Q2UM27</accession>